<protein>
    <recommendedName>
        <fullName evidence="4">Lipoprotein</fullName>
    </recommendedName>
</protein>
<feature type="chain" id="PRO_5044317588" description="Lipoprotein" evidence="2">
    <location>
        <begin position="23"/>
        <end position="174"/>
    </location>
</feature>
<accession>A0AB39Y994</accession>
<dbReference type="AlphaFoldDB" id="A0AB39Y994"/>
<feature type="signal peptide" evidence="2">
    <location>
        <begin position="1"/>
        <end position="22"/>
    </location>
</feature>
<keyword evidence="2" id="KW-0732">Signal</keyword>
<evidence type="ECO:0000256" key="2">
    <source>
        <dbReference type="SAM" id="SignalP"/>
    </source>
</evidence>
<dbReference type="EMBL" id="CP165727">
    <property type="protein sequence ID" value="XDV66056.1"/>
    <property type="molecule type" value="Genomic_DNA"/>
</dbReference>
<evidence type="ECO:0000256" key="1">
    <source>
        <dbReference type="SAM" id="MobiDB-lite"/>
    </source>
</evidence>
<evidence type="ECO:0008006" key="4">
    <source>
        <dbReference type="Google" id="ProtNLM"/>
    </source>
</evidence>
<gene>
    <name evidence="3" type="ORF">AB5J51_25580</name>
</gene>
<evidence type="ECO:0000313" key="3">
    <source>
        <dbReference type="EMBL" id="XDV66056.1"/>
    </source>
</evidence>
<feature type="region of interest" description="Disordered" evidence="1">
    <location>
        <begin position="148"/>
        <end position="174"/>
    </location>
</feature>
<dbReference type="RefSeq" id="WP_369778727.1">
    <property type="nucleotide sequence ID" value="NZ_CP165727.1"/>
</dbReference>
<sequence length="174" mass="18770">MNRRPLVIAAATVGVVATAAFALPNLPPNPLTDSINDQVFKEKSKHFATAADAPTRDGKAFALPSWVPKDATDIRIRVHSTGEARLIRFTLGATPLDGPQCAAGTPNDQGGRKLSAKWWPHGTRSEERPECRDFYQYQVAVRGKRVYAWTDGTPSPGAKTQDGSPAAPHARSRG</sequence>
<organism evidence="3">
    <name type="scientific">Streptomyces sp. R33</name>
    <dbReference type="NCBI Taxonomy" id="3238629"/>
    <lineage>
        <taxon>Bacteria</taxon>
        <taxon>Bacillati</taxon>
        <taxon>Actinomycetota</taxon>
        <taxon>Actinomycetes</taxon>
        <taxon>Kitasatosporales</taxon>
        <taxon>Streptomycetaceae</taxon>
        <taxon>Streptomyces</taxon>
    </lineage>
</organism>
<name>A0AB39Y994_9ACTN</name>
<proteinExistence type="predicted"/>
<reference evidence="3" key="1">
    <citation type="submission" date="2024-08" db="EMBL/GenBank/DDBJ databases">
        <authorList>
            <person name="Yu S.T."/>
        </authorList>
    </citation>
    <scope>NUCLEOTIDE SEQUENCE</scope>
    <source>
        <strain evidence="3">R33</strain>
    </source>
</reference>